<keyword evidence="4" id="KW-1185">Reference proteome</keyword>
<dbReference type="SUPFAM" id="SSF53756">
    <property type="entry name" value="UDP-Glycosyltransferase/glycogen phosphorylase"/>
    <property type="match status" value="1"/>
</dbReference>
<dbReference type="PANTHER" id="PTHR46401">
    <property type="entry name" value="GLYCOSYLTRANSFERASE WBBK-RELATED"/>
    <property type="match status" value="1"/>
</dbReference>
<evidence type="ECO:0000256" key="1">
    <source>
        <dbReference type="ARBA" id="ARBA00022679"/>
    </source>
</evidence>
<evidence type="ECO:0000313" key="4">
    <source>
        <dbReference type="Proteomes" id="UP000323300"/>
    </source>
</evidence>
<dbReference type="GO" id="GO:0009103">
    <property type="term" value="P:lipopolysaccharide biosynthetic process"/>
    <property type="evidence" value="ECO:0007669"/>
    <property type="project" value="TreeGrafter"/>
</dbReference>
<dbReference type="InterPro" id="IPR001296">
    <property type="entry name" value="Glyco_trans_1"/>
</dbReference>
<dbReference type="Gene3D" id="3.40.50.2000">
    <property type="entry name" value="Glycogen Phosphorylase B"/>
    <property type="match status" value="1"/>
</dbReference>
<evidence type="ECO:0000313" key="3">
    <source>
        <dbReference type="EMBL" id="SFK19835.1"/>
    </source>
</evidence>
<accession>A0A1I3XK03</accession>
<dbReference type="PANTHER" id="PTHR46401:SF2">
    <property type="entry name" value="GLYCOSYLTRANSFERASE WBBK-RELATED"/>
    <property type="match status" value="1"/>
</dbReference>
<dbReference type="GO" id="GO:0016757">
    <property type="term" value="F:glycosyltransferase activity"/>
    <property type="evidence" value="ECO:0007669"/>
    <property type="project" value="InterPro"/>
</dbReference>
<dbReference type="RefSeq" id="WP_244621636.1">
    <property type="nucleotide sequence ID" value="NZ_BSPE01000008.1"/>
</dbReference>
<dbReference type="AlphaFoldDB" id="A0A1I3XK03"/>
<dbReference type="Pfam" id="PF00534">
    <property type="entry name" value="Glycos_transf_1"/>
    <property type="match status" value="1"/>
</dbReference>
<reference evidence="3 4" key="1">
    <citation type="submission" date="2016-10" db="EMBL/GenBank/DDBJ databases">
        <authorList>
            <person name="Varghese N."/>
            <person name="Submissions S."/>
        </authorList>
    </citation>
    <scope>NUCLEOTIDE SEQUENCE [LARGE SCALE GENOMIC DNA]</scope>
    <source>
        <strain evidence="3 4">DSM 21822</strain>
    </source>
</reference>
<proteinExistence type="predicted"/>
<sequence length="359" mass="40044">MSAANLARSLYRKVADAAERHHRQQLTFAVDPQRAANPTIFFLTPDHPSPSGGIRVIYRQVDILNAAGFDAYVLHHRPGFRCTWFKNETRVTDVAAIELRSDDIVVVPEVDVDLIPNLPEAVRYVIFNQNSHLTWNRASDLARFYLADPRLAAVVTVSIHNTDMLQRAFPACPVRRIHLGIDPSMFHAGQAQRPRRIAYMPRRGRTDARQVIEILRGNGVLDGWEVVALDGISHDEVAAQLRTTRIFLAFTHQEGFGLPAAEAMACGCYVIGNDGFSGREFFHSNFCARVEVGDVLGFVDAVEEAISSEKNDPDWCLDRGRRASEFILDTYSPARERAEVAALYDDILQAQCCEPVAAG</sequence>
<dbReference type="Proteomes" id="UP000323300">
    <property type="component" value="Unassembled WGS sequence"/>
</dbReference>
<dbReference type="EMBL" id="FOSL01000003">
    <property type="protein sequence ID" value="SFK19835.1"/>
    <property type="molecule type" value="Genomic_DNA"/>
</dbReference>
<organism evidence="3 4">
    <name type="scientific">Neomesorhizobium albiziae</name>
    <dbReference type="NCBI Taxonomy" id="335020"/>
    <lineage>
        <taxon>Bacteria</taxon>
        <taxon>Pseudomonadati</taxon>
        <taxon>Pseudomonadota</taxon>
        <taxon>Alphaproteobacteria</taxon>
        <taxon>Hyphomicrobiales</taxon>
        <taxon>Phyllobacteriaceae</taxon>
        <taxon>Neomesorhizobium</taxon>
    </lineage>
</organism>
<name>A0A1I3XK03_9HYPH</name>
<gene>
    <name evidence="3" type="ORF">SAMN04488498_103307</name>
</gene>
<evidence type="ECO:0000259" key="2">
    <source>
        <dbReference type="Pfam" id="PF00534"/>
    </source>
</evidence>
<keyword evidence="1 3" id="KW-0808">Transferase</keyword>
<protein>
    <submittedName>
        <fullName evidence="3">Glycosyl transferases group 1</fullName>
    </submittedName>
</protein>
<feature type="domain" description="Glycosyl transferase family 1" evidence="2">
    <location>
        <begin position="229"/>
        <end position="311"/>
    </location>
</feature>